<accession>W7DYK5</accession>
<dbReference type="EMBL" id="AODM01000030">
    <property type="protein sequence ID" value="EUJ56613.1"/>
    <property type="molecule type" value="Genomic_DNA"/>
</dbReference>
<organism evidence="2 3">
    <name type="scientific">Listeria fleischmannii FSL S10-1203</name>
    <dbReference type="NCBI Taxonomy" id="1265822"/>
    <lineage>
        <taxon>Bacteria</taxon>
        <taxon>Bacillati</taxon>
        <taxon>Bacillota</taxon>
        <taxon>Bacilli</taxon>
        <taxon>Bacillales</taxon>
        <taxon>Listeriaceae</taxon>
        <taxon>Listeria</taxon>
    </lineage>
</organism>
<evidence type="ECO:0000313" key="3">
    <source>
        <dbReference type="Proteomes" id="UP000019241"/>
    </source>
</evidence>
<evidence type="ECO:0000313" key="2">
    <source>
        <dbReference type="EMBL" id="EUJ56613.1"/>
    </source>
</evidence>
<name>W7DYK5_9LIST</name>
<dbReference type="Pfam" id="PF18341">
    <property type="entry name" value="PSA_CBD"/>
    <property type="match status" value="2"/>
</dbReference>
<dbReference type="InterPro" id="IPR041341">
    <property type="entry name" value="PSA_CBD"/>
</dbReference>
<comment type="caution">
    <text evidence="2">The sequence shown here is derived from an EMBL/GenBank/DDBJ whole genome shotgun (WGS) entry which is preliminary data.</text>
</comment>
<proteinExistence type="predicted"/>
<reference evidence="2 3" key="1">
    <citation type="submission" date="2012-12" db="EMBL/GenBank/DDBJ databases">
        <title>Novel taxa of Listeriaceae from agricultural environments in the United States.</title>
        <authorList>
            <person name="den Bakker H.C."/>
            <person name="Allred A."/>
            <person name="Warchocki S."/>
            <person name="Wright E.M."/>
            <person name="Burrell A."/>
            <person name="Nightingale K.K."/>
            <person name="Kephart D."/>
            <person name="Wiedmann M."/>
        </authorList>
    </citation>
    <scope>NUCLEOTIDE SEQUENCE [LARGE SCALE GENOMIC DNA]</scope>
    <source>
        <strain evidence="2 3">FSL S10-1203</strain>
    </source>
</reference>
<feature type="domain" description="PSA endolysin cell wall binding" evidence="1">
    <location>
        <begin position="16"/>
        <end position="72"/>
    </location>
</feature>
<protein>
    <recommendedName>
        <fullName evidence="1">PSA endolysin cell wall binding domain-containing protein</fullName>
    </recommendedName>
</protein>
<sequence length="146" mass="17276">MPSDRNCEVVVNPYQHSGHIVNGIPLLPKMDFKSKPYRMYKAGTKFKVYEHSEYWYKTYINNKLLYVYKSFVKVTGKKDNKGRIPVQVKPKSQLIIPVWNNSELRGGKIKWYHVGQVLSWYDHGKGYLELWYPASGWYYAAQYTLK</sequence>
<dbReference type="AlphaFoldDB" id="W7DYK5"/>
<feature type="domain" description="PSA endolysin cell wall binding" evidence="1">
    <location>
        <begin position="96"/>
        <end position="143"/>
    </location>
</feature>
<dbReference type="SUPFAM" id="SSF82057">
    <property type="entry name" value="Prokaryotic SH3-related domain"/>
    <property type="match status" value="1"/>
</dbReference>
<evidence type="ECO:0000259" key="1">
    <source>
        <dbReference type="Pfam" id="PF18341"/>
    </source>
</evidence>
<dbReference type="Proteomes" id="UP000019241">
    <property type="component" value="Unassembled WGS sequence"/>
</dbReference>
<dbReference type="Gene3D" id="2.30.30.40">
    <property type="entry name" value="SH3 Domains"/>
    <property type="match status" value="2"/>
</dbReference>
<gene>
    <name evidence="2" type="ORF">MCOL2_08806</name>
</gene>